<dbReference type="NCBIfam" id="TIGR01494">
    <property type="entry name" value="ATPase_P-type"/>
    <property type="match status" value="2"/>
</dbReference>
<dbReference type="PhylomeDB" id="Q2RQK2"/>
<dbReference type="EMBL" id="CP000230">
    <property type="protein sequence ID" value="ABC23593.1"/>
    <property type="molecule type" value="Genomic_DNA"/>
</dbReference>
<dbReference type="SUPFAM" id="SSF81653">
    <property type="entry name" value="Calcium ATPase, transduction domain A"/>
    <property type="match status" value="1"/>
</dbReference>
<evidence type="ECO:0000313" key="11">
    <source>
        <dbReference type="EMBL" id="ABC23593.1"/>
    </source>
</evidence>
<dbReference type="PANTHER" id="PTHR48085">
    <property type="entry name" value="CADMIUM/ZINC-TRANSPORTING ATPASE HMA2-RELATED"/>
    <property type="match status" value="1"/>
</dbReference>
<dbReference type="GO" id="GO:0016463">
    <property type="term" value="F:P-type zinc transporter activity"/>
    <property type="evidence" value="ECO:0007669"/>
    <property type="project" value="UniProtKB-EC"/>
</dbReference>
<keyword evidence="4" id="KW-1278">Translocase</keyword>
<feature type="domain" description="P-type ATPase A" evidence="10">
    <location>
        <begin position="193"/>
        <end position="290"/>
    </location>
</feature>
<evidence type="ECO:0000256" key="4">
    <source>
        <dbReference type="ARBA" id="ARBA00022967"/>
    </source>
</evidence>
<evidence type="ECO:0000256" key="5">
    <source>
        <dbReference type="ARBA" id="ARBA00022989"/>
    </source>
</evidence>
<keyword evidence="3" id="KW-0812">Transmembrane</keyword>
<dbReference type="RefSeq" id="WP_011390606.1">
    <property type="nucleotide sequence ID" value="NC_007643.1"/>
</dbReference>
<dbReference type="Pfam" id="PF00702">
    <property type="entry name" value="Hydrolase"/>
    <property type="match status" value="1"/>
</dbReference>
<dbReference type="NCBIfam" id="TIGR01525">
    <property type="entry name" value="ATPase-IB_hvy"/>
    <property type="match status" value="1"/>
</dbReference>
<dbReference type="PROSITE" id="PS00154">
    <property type="entry name" value="ATPASE_E1_E2"/>
    <property type="match status" value="1"/>
</dbReference>
<evidence type="ECO:0000256" key="2">
    <source>
        <dbReference type="ARBA" id="ARBA00006024"/>
    </source>
</evidence>
<protein>
    <recommendedName>
        <fullName evidence="7">P-type Zn(2+) transporter</fullName>
        <ecNumber evidence="7">7.2.2.12</ecNumber>
    </recommendedName>
</protein>
<dbReference type="InterPro" id="IPR001757">
    <property type="entry name" value="P_typ_ATPase"/>
</dbReference>
<dbReference type="KEGG" id="rru:Rru_A2796"/>
<dbReference type="PRINTS" id="PR00120">
    <property type="entry name" value="HATPASE"/>
</dbReference>
<comment type="subcellular location">
    <subcellularLocation>
        <location evidence="9">Cell membrane</location>
    </subcellularLocation>
    <subcellularLocation>
        <location evidence="1">Membrane</location>
    </subcellularLocation>
</comment>
<dbReference type="EnsemblBacteria" id="ABC23593">
    <property type="protein sequence ID" value="ABC23593"/>
    <property type="gene ID" value="Rru_A2796"/>
</dbReference>
<keyword evidence="12" id="KW-1185">Reference proteome</keyword>
<evidence type="ECO:0000256" key="7">
    <source>
        <dbReference type="ARBA" id="ARBA00039097"/>
    </source>
</evidence>
<organism evidence="11 12">
    <name type="scientific">Rhodospirillum rubrum (strain ATCC 11170 / ATH 1.1.1 / DSM 467 / LMG 4362 / NCIMB 8255 / S1)</name>
    <dbReference type="NCBI Taxonomy" id="269796"/>
    <lineage>
        <taxon>Bacteria</taxon>
        <taxon>Pseudomonadati</taxon>
        <taxon>Pseudomonadota</taxon>
        <taxon>Alphaproteobacteria</taxon>
        <taxon>Rhodospirillales</taxon>
        <taxon>Rhodospirillaceae</taxon>
        <taxon>Rhodospirillum</taxon>
    </lineage>
</organism>
<dbReference type="InterPro" id="IPR008250">
    <property type="entry name" value="ATPase_P-typ_transduc_dom_A_sf"/>
</dbReference>
<dbReference type="InterPro" id="IPR027256">
    <property type="entry name" value="P-typ_ATPase_IB"/>
</dbReference>
<dbReference type="InterPro" id="IPR059000">
    <property type="entry name" value="ATPase_P-type_domA"/>
</dbReference>
<comment type="similarity">
    <text evidence="2 9">Belongs to the cation transport ATPase (P-type) (TC 3.A.3) family. Type IB subfamily.</text>
</comment>
<dbReference type="GO" id="GO:0005886">
    <property type="term" value="C:plasma membrane"/>
    <property type="evidence" value="ECO:0007669"/>
    <property type="project" value="UniProtKB-SubCell"/>
</dbReference>
<keyword evidence="6" id="KW-0472">Membrane</keyword>
<keyword evidence="9" id="KW-0479">Metal-binding</keyword>
<dbReference type="PRINTS" id="PR00119">
    <property type="entry name" value="CATATPASE"/>
</dbReference>
<dbReference type="Gene3D" id="2.70.150.10">
    <property type="entry name" value="Calcium-transporting ATPase, cytoplasmic transduction domain A"/>
    <property type="match status" value="1"/>
</dbReference>
<keyword evidence="9" id="KW-1003">Cell membrane</keyword>
<dbReference type="InterPro" id="IPR018303">
    <property type="entry name" value="ATPase_P-typ_P_site"/>
</dbReference>
<evidence type="ECO:0000256" key="8">
    <source>
        <dbReference type="ARBA" id="ARBA00047308"/>
    </source>
</evidence>
<reference evidence="11 12" key="1">
    <citation type="journal article" date="2011" name="Stand. Genomic Sci.">
        <title>Complete genome sequence of Rhodospirillum rubrum type strain (S1).</title>
        <authorList>
            <person name="Munk A.C."/>
            <person name="Copeland A."/>
            <person name="Lucas S."/>
            <person name="Lapidus A."/>
            <person name="Del Rio T.G."/>
            <person name="Barry K."/>
            <person name="Detter J.C."/>
            <person name="Hammon N."/>
            <person name="Israni S."/>
            <person name="Pitluck S."/>
            <person name="Brettin T."/>
            <person name="Bruce D."/>
            <person name="Han C."/>
            <person name="Tapia R."/>
            <person name="Gilna P."/>
            <person name="Schmutz J."/>
            <person name="Larimer F."/>
            <person name="Land M."/>
            <person name="Kyrpides N.C."/>
            <person name="Mavromatis K."/>
            <person name="Richardson P."/>
            <person name="Rohde M."/>
            <person name="Goker M."/>
            <person name="Klenk H.P."/>
            <person name="Zhang Y."/>
            <person name="Roberts G.P."/>
            <person name="Reslewic S."/>
            <person name="Schwartz D.C."/>
        </authorList>
    </citation>
    <scope>NUCLEOTIDE SEQUENCE [LARGE SCALE GENOMIC DNA]</scope>
    <source>
        <strain evidence="12">ATCC 11170 / ATH 1.1.1 / DSM 467 / LMG 4362 / NCIMB 8255 / S1</strain>
    </source>
</reference>
<dbReference type="PROSITE" id="PS01229">
    <property type="entry name" value="COF_2"/>
    <property type="match status" value="1"/>
</dbReference>
<dbReference type="Gene3D" id="3.40.1110.10">
    <property type="entry name" value="Calcium-transporting ATPase, cytoplasmic domain N"/>
    <property type="match status" value="1"/>
</dbReference>
<evidence type="ECO:0000256" key="1">
    <source>
        <dbReference type="ARBA" id="ARBA00004370"/>
    </source>
</evidence>
<dbReference type="GO" id="GO:0016887">
    <property type="term" value="F:ATP hydrolysis activity"/>
    <property type="evidence" value="ECO:0007669"/>
    <property type="project" value="InterPro"/>
</dbReference>
<dbReference type="AlphaFoldDB" id="Q2RQK2"/>
<dbReference type="InterPro" id="IPR023299">
    <property type="entry name" value="ATPase_P-typ_cyto_dom_N"/>
</dbReference>
<proteinExistence type="inferred from homology"/>
<evidence type="ECO:0000256" key="3">
    <source>
        <dbReference type="ARBA" id="ARBA00022692"/>
    </source>
</evidence>
<dbReference type="SFLD" id="SFLDF00027">
    <property type="entry name" value="p-type_atpase"/>
    <property type="match status" value="1"/>
</dbReference>
<dbReference type="InterPro" id="IPR051014">
    <property type="entry name" value="Cation_Transport_ATPase_IB"/>
</dbReference>
<dbReference type="PATRIC" id="fig|269796.9.peg.2902"/>
<dbReference type="GO" id="GO:0005524">
    <property type="term" value="F:ATP binding"/>
    <property type="evidence" value="ECO:0007669"/>
    <property type="project" value="UniProtKB-UniRule"/>
</dbReference>
<dbReference type="SUPFAM" id="SSF56784">
    <property type="entry name" value="HAD-like"/>
    <property type="match status" value="1"/>
</dbReference>
<dbReference type="GO" id="GO:0046872">
    <property type="term" value="F:metal ion binding"/>
    <property type="evidence" value="ECO:0007669"/>
    <property type="project" value="UniProtKB-KW"/>
</dbReference>
<evidence type="ECO:0000256" key="6">
    <source>
        <dbReference type="ARBA" id="ARBA00023136"/>
    </source>
</evidence>
<dbReference type="Proteomes" id="UP000001929">
    <property type="component" value="Chromosome"/>
</dbReference>
<dbReference type="EC" id="7.2.2.12" evidence="7"/>
<keyword evidence="9" id="KW-0547">Nucleotide-binding</keyword>
<keyword evidence="9" id="KW-0067">ATP-binding</keyword>
<dbReference type="STRING" id="269796.Rru_A2796"/>
<dbReference type="Gene3D" id="3.40.50.1000">
    <property type="entry name" value="HAD superfamily/HAD-like"/>
    <property type="match status" value="1"/>
</dbReference>
<dbReference type="SFLD" id="SFLDS00003">
    <property type="entry name" value="Haloacid_Dehalogenase"/>
    <property type="match status" value="1"/>
</dbReference>
<dbReference type="InterPro" id="IPR023214">
    <property type="entry name" value="HAD_sf"/>
</dbReference>
<dbReference type="InterPro" id="IPR036412">
    <property type="entry name" value="HAD-like_sf"/>
</dbReference>
<evidence type="ECO:0000256" key="9">
    <source>
        <dbReference type="RuleBase" id="RU362081"/>
    </source>
</evidence>
<dbReference type="CDD" id="cd07550">
    <property type="entry name" value="P-type_ATPase_HM"/>
    <property type="match status" value="1"/>
</dbReference>
<sequence>MISLVHGLPGRSRYKLARLRDRHLDLRYVRSYLEAVPGVRGVRVNPGALSLVIEHETSKAVRAAVAEAVSALAKADLPRTARADQGGAPPDGSRLLAGGALILALPLLPRPLRAVLTAINIAGNLKTGLTTLVTRGMKVEVLDSIAVGLSAVRGEYVTANITQLLLNFSDYVQSTTQRASDDLILRLLQPDAEEVWVETDDGAVVAQPFSSVVPGTKVVVGAGELIPIDGVVASGSAYVNQSTVTGESLPIPREAGDAVLSGSVVEEGRLTIVAERVGGSTTTARIARFIQQALAEEADTQSKASLLADRRVYITLASGAAIFALTRDIRRVEAVFLVDFSCAVKLGTSVAVKSAMFKAARHGALVKGGRALERLAEVDTVVFDKTGTLTHNELEVTDIVCLGPLCTSQDDLLAMVASVAEHSRHPVSAAVVDIAKRRNLAHMGHEEVDFFVGHGLATAVGDHTLRIGSRHYLEEHEGIDFTPYEDILTGLTAQGETLLYVGSDGRPHGVIGLRDRLRPDAAQVLAQLRAGGITRLVMITGDHRDKAQALGATLGLDAVHGQIAPEEKAEIIKALQAEGRKVAFVGDGVNDGPALMVADVGIAMPRGADVARATADVVLLEDDLRGVAETRLLATRTIDLIDRNFTVAAGINTAVMFGAVAGWLSPVATALLHNGTTIGVLANAFLGGDFSRQGITAALADLRKAALAPPRDEGERPL</sequence>
<dbReference type="InterPro" id="IPR044492">
    <property type="entry name" value="P_typ_ATPase_HD_dom"/>
</dbReference>
<dbReference type="HOGENOM" id="CLU_001771_6_3_5"/>
<dbReference type="PANTHER" id="PTHR48085:SF5">
    <property type="entry name" value="CADMIUM_ZINC-TRANSPORTING ATPASE HMA4-RELATED"/>
    <property type="match status" value="1"/>
</dbReference>
<dbReference type="Pfam" id="PF00122">
    <property type="entry name" value="E1-E2_ATPase"/>
    <property type="match status" value="1"/>
</dbReference>
<name>Q2RQK2_RHORT</name>
<evidence type="ECO:0000313" key="12">
    <source>
        <dbReference type="Proteomes" id="UP000001929"/>
    </source>
</evidence>
<accession>Q2RQK2</accession>
<evidence type="ECO:0000259" key="10">
    <source>
        <dbReference type="Pfam" id="PF00122"/>
    </source>
</evidence>
<dbReference type="eggNOG" id="COG2217">
    <property type="taxonomic scope" value="Bacteria"/>
</dbReference>
<gene>
    <name evidence="11" type="ordered locus">Rru_A2796</name>
</gene>
<keyword evidence="5" id="KW-1133">Transmembrane helix</keyword>
<comment type="catalytic activity">
    <reaction evidence="8">
        <text>Zn(2+)(in) + ATP + H2O = Zn(2+)(out) + ADP + phosphate + H(+)</text>
        <dbReference type="Rhea" id="RHEA:20621"/>
        <dbReference type="ChEBI" id="CHEBI:15377"/>
        <dbReference type="ChEBI" id="CHEBI:15378"/>
        <dbReference type="ChEBI" id="CHEBI:29105"/>
        <dbReference type="ChEBI" id="CHEBI:30616"/>
        <dbReference type="ChEBI" id="CHEBI:43474"/>
        <dbReference type="ChEBI" id="CHEBI:456216"/>
        <dbReference type="EC" id="7.2.2.12"/>
    </reaction>
</comment>
<dbReference type="SFLD" id="SFLDG00002">
    <property type="entry name" value="C1.7:_P-type_atpase_like"/>
    <property type="match status" value="1"/>
</dbReference>